<comment type="caution">
    <text evidence="2">The sequence shown here is derived from an EMBL/GenBank/DDBJ whole genome shotgun (WGS) entry which is preliminary data.</text>
</comment>
<feature type="region of interest" description="Disordered" evidence="1">
    <location>
        <begin position="33"/>
        <end position="57"/>
    </location>
</feature>
<gene>
    <name evidence="2" type="ORF">SLEP1_g24499</name>
</gene>
<organism evidence="2 3">
    <name type="scientific">Rubroshorea leprosula</name>
    <dbReference type="NCBI Taxonomy" id="152421"/>
    <lineage>
        <taxon>Eukaryota</taxon>
        <taxon>Viridiplantae</taxon>
        <taxon>Streptophyta</taxon>
        <taxon>Embryophyta</taxon>
        <taxon>Tracheophyta</taxon>
        <taxon>Spermatophyta</taxon>
        <taxon>Magnoliopsida</taxon>
        <taxon>eudicotyledons</taxon>
        <taxon>Gunneridae</taxon>
        <taxon>Pentapetalae</taxon>
        <taxon>rosids</taxon>
        <taxon>malvids</taxon>
        <taxon>Malvales</taxon>
        <taxon>Dipterocarpaceae</taxon>
        <taxon>Rubroshorea</taxon>
    </lineage>
</organism>
<protein>
    <submittedName>
        <fullName evidence="2">Uncharacterized protein</fullName>
    </submittedName>
</protein>
<dbReference type="AlphaFoldDB" id="A0AAV5JQ60"/>
<accession>A0AAV5JQ60</accession>
<evidence type="ECO:0000313" key="2">
    <source>
        <dbReference type="EMBL" id="GKV13499.1"/>
    </source>
</evidence>
<sequence>MEEEAEERNLEVELDAEFGVLDPELDAQLEEELPHVVPKTSRGMGKGDDAPVDSSHRKLLSINQRGTLVMRGLGGLQQ</sequence>
<evidence type="ECO:0000313" key="3">
    <source>
        <dbReference type="Proteomes" id="UP001054252"/>
    </source>
</evidence>
<dbReference type="Proteomes" id="UP001054252">
    <property type="component" value="Unassembled WGS sequence"/>
</dbReference>
<keyword evidence="3" id="KW-1185">Reference proteome</keyword>
<dbReference type="EMBL" id="BPVZ01000039">
    <property type="protein sequence ID" value="GKV13499.1"/>
    <property type="molecule type" value="Genomic_DNA"/>
</dbReference>
<reference evidence="2 3" key="1">
    <citation type="journal article" date="2021" name="Commun. Biol.">
        <title>The genome of Shorea leprosula (Dipterocarpaceae) highlights the ecological relevance of drought in aseasonal tropical rainforests.</title>
        <authorList>
            <person name="Ng K.K.S."/>
            <person name="Kobayashi M.J."/>
            <person name="Fawcett J.A."/>
            <person name="Hatakeyama M."/>
            <person name="Paape T."/>
            <person name="Ng C.H."/>
            <person name="Ang C.C."/>
            <person name="Tnah L.H."/>
            <person name="Lee C.T."/>
            <person name="Nishiyama T."/>
            <person name="Sese J."/>
            <person name="O'Brien M.J."/>
            <person name="Copetti D."/>
            <person name="Mohd Noor M.I."/>
            <person name="Ong R.C."/>
            <person name="Putra M."/>
            <person name="Sireger I.Z."/>
            <person name="Indrioko S."/>
            <person name="Kosugi Y."/>
            <person name="Izuno A."/>
            <person name="Isagi Y."/>
            <person name="Lee S.L."/>
            <person name="Shimizu K.K."/>
        </authorList>
    </citation>
    <scope>NUCLEOTIDE SEQUENCE [LARGE SCALE GENOMIC DNA]</scope>
    <source>
        <strain evidence="2">214</strain>
    </source>
</reference>
<proteinExistence type="predicted"/>
<name>A0AAV5JQ60_9ROSI</name>
<evidence type="ECO:0000256" key="1">
    <source>
        <dbReference type="SAM" id="MobiDB-lite"/>
    </source>
</evidence>